<evidence type="ECO:0000256" key="1">
    <source>
        <dbReference type="SAM" id="MobiDB-lite"/>
    </source>
</evidence>
<dbReference type="Proteomes" id="UP000634134">
    <property type="component" value="Unassembled WGS sequence"/>
</dbReference>
<evidence type="ECO:0000313" key="3">
    <source>
        <dbReference type="Proteomes" id="UP000634134"/>
    </source>
</evidence>
<keyword evidence="3" id="KW-1185">Reference proteome</keyword>
<reference evidence="3" key="1">
    <citation type="submission" date="2023-07" db="EMBL/GenBank/DDBJ databases">
        <title>Dyadobacter sp. nov 'subterranea' isolated from contaminted grondwater.</title>
        <authorList>
            <person name="Szabo I."/>
            <person name="Al-Omari J."/>
            <person name="Szerdahelyi S.G."/>
            <person name="Rado J."/>
        </authorList>
    </citation>
    <scope>NUCLEOTIDE SEQUENCE [LARGE SCALE GENOMIC DNA]</scope>
    <source>
        <strain evidence="3">UP-52</strain>
    </source>
</reference>
<protein>
    <recommendedName>
        <fullName evidence="4">Lipoprotein</fullName>
    </recommendedName>
</protein>
<proteinExistence type="predicted"/>
<sequence length="219" mass="23556">MKNLILSALVLLVFCLTSCKKDKDASPAFSAEIQAIVPQSIIDDLRKRGMPINEGITPPNVEGIYISSPHTLVSTYDGDSYTVGYEFADLTVKLSKQDEEALSVAIDTKQNTSSGTGIGGFIAGAGNKFTIFAELDVVDGAVTSKQIRVFSGEITADGIKDFYSALVIKEKNDPDDTMIEVGQGRIIKDGDGLAQNTSSFRTGSSDTKIVMERKDDSQR</sequence>
<evidence type="ECO:0008006" key="4">
    <source>
        <dbReference type="Google" id="ProtNLM"/>
    </source>
</evidence>
<feature type="compositionally biased region" description="Polar residues" evidence="1">
    <location>
        <begin position="194"/>
        <end position="207"/>
    </location>
</feature>
<dbReference type="EMBL" id="JACYGY010000002">
    <property type="protein sequence ID" value="MBE9465732.1"/>
    <property type="molecule type" value="Genomic_DNA"/>
</dbReference>
<dbReference type="RefSeq" id="WP_194124025.1">
    <property type="nucleotide sequence ID" value="NZ_JACYGY010000002.1"/>
</dbReference>
<feature type="region of interest" description="Disordered" evidence="1">
    <location>
        <begin position="190"/>
        <end position="219"/>
    </location>
</feature>
<name>A0ABR9WJP5_9BACT</name>
<gene>
    <name evidence="2" type="ORF">IEE83_27970</name>
</gene>
<organism evidence="2 3">
    <name type="scientific">Dyadobacter subterraneus</name>
    <dbReference type="NCBI Taxonomy" id="2773304"/>
    <lineage>
        <taxon>Bacteria</taxon>
        <taxon>Pseudomonadati</taxon>
        <taxon>Bacteroidota</taxon>
        <taxon>Cytophagia</taxon>
        <taxon>Cytophagales</taxon>
        <taxon>Spirosomataceae</taxon>
        <taxon>Dyadobacter</taxon>
    </lineage>
</organism>
<comment type="caution">
    <text evidence="2">The sequence shown here is derived from an EMBL/GenBank/DDBJ whole genome shotgun (WGS) entry which is preliminary data.</text>
</comment>
<feature type="compositionally biased region" description="Basic and acidic residues" evidence="1">
    <location>
        <begin position="209"/>
        <end position="219"/>
    </location>
</feature>
<accession>A0ABR9WJP5</accession>
<evidence type="ECO:0000313" key="2">
    <source>
        <dbReference type="EMBL" id="MBE9465732.1"/>
    </source>
</evidence>